<proteinExistence type="predicted"/>
<evidence type="ECO:0000313" key="1">
    <source>
        <dbReference type="EMBL" id="CAE0108744.1"/>
    </source>
</evidence>
<accession>A0A7S3ALN6</accession>
<dbReference type="AlphaFoldDB" id="A0A7S3ALN6"/>
<protein>
    <submittedName>
        <fullName evidence="1">Uncharacterized protein</fullName>
    </submittedName>
</protein>
<sequence length="125" mass="14449">MIDFYLRWWAGHHCEYMGYQKQWADSRPTLEGGLTPTMTVEQPNVTAVVSLKTKRWCVEQDCLRLGMLPLDRFPPPGAYPMNRDAAIFGRSVRPGGARHRLRLDRYDEMDFEGLKTAMTAEGLWL</sequence>
<dbReference type="EMBL" id="HBHX01016807">
    <property type="protein sequence ID" value="CAE0108744.1"/>
    <property type="molecule type" value="Transcribed_RNA"/>
</dbReference>
<gene>
    <name evidence="1" type="ORF">HERI1096_LOCUS9404</name>
</gene>
<organism evidence="1">
    <name type="scientific">Haptolina ericina</name>
    <dbReference type="NCBI Taxonomy" id="156174"/>
    <lineage>
        <taxon>Eukaryota</taxon>
        <taxon>Haptista</taxon>
        <taxon>Haptophyta</taxon>
        <taxon>Prymnesiophyceae</taxon>
        <taxon>Prymnesiales</taxon>
        <taxon>Prymnesiaceae</taxon>
        <taxon>Haptolina</taxon>
    </lineage>
</organism>
<reference evidence="1" key="1">
    <citation type="submission" date="2021-01" db="EMBL/GenBank/DDBJ databases">
        <authorList>
            <person name="Corre E."/>
            <person name="Pelletier E."/>
            <person name="Niang G."/>
            <person name="Scheremetjew M."/>
            <person name="Finn R."/>
            <person name="Kale V."/>
            <person name="Holt S."/>
            <person name="Cochrane G."/>
            <person name="Meng A."/>
            <person name="Brown T."/>
            <person name="Cohen L."/>
        </authorList>
    </citation>
    <scope>NUCLEOTIDE SEQUENCE</scope>
    <source>
        <strain evidence="1">CCMP281</strain>
    </source>
</reference>
<name>A0A7S3ALN6_9EUKA</name>